<evidence type="ECO:0000256" key="11">
    <source>
        <dbReference type="RuleBase" id="RU003357"/>
    </source>
</evidence>
<dbReference type="OrthoDB" id="9764669at2"/>
<dbReference type="Pfam" id="PF07715">
    <property type="entry name" value="Plug"/>
    <property type="match status" value="1"/>
</dbReference>
<comment type="similarity">
    <text evidence="10 11">Belongs to the TonB-dependent receptor family.</text>
</comment>
<dbReference type="PANTHER" id="PTHR30069">
    <property type="entry name" value="TONB-DEPENDENT OUTER MEMBRANE RECEPTOR"/>
    <property type="match status" value="1"/>
</dbReference>
<dbReference type="Proteomes" id="UP000234211">
    <property type="component" value="Unassembled WGS sequence"/>
</dbReference>
<keyword evidence="13" id="KW-1133">Transmembrane helix</keyword>
<protein>
    <submittedName>
        <fullName evidence="16">Outer membrane receptor protein</fullName>
    </submittedName>
</protein>
<evidence type="ECO:0000259" key="15">
    <source>
        <dbReference type="Pfam" id="PF07715"/>
    </source>
</evidence>
<feature type="compositionally biased region" description="Basic and acidic residues" evidence="12">
    <location>
        <begin position="284"/>
        <end position="296"/>
    </location>
</feature>
<evidence type="ECO:0000256" key="10">
    <source>
        <dbReference type="PROSITE-ProRule" id="PRU01360"/>
    </source>
</evidence>
<keyword evidence="8 16" id="KW-0675">Receptor</keyword>
<keyword evidence="5" id="KW-0732">Signal</keyword>
<feature type="transmembrane region" description="Helical" evidence="13">
    <location>
        <begin position="12"/>
        <end position="34"/>
    </location>
</feature>
<reference evidence="17" key="1">
    <citation type="submission" date="2017-11" db="EMBL/GenBank/DDBJ databases">
        <authorList>
            <person name="Duchaud E."/>
        </authorList>
    </citation>
    <scope>NUCLEOTIDE SEQUENCE [LARGE SCALE GENOMIC DNA]</scope>
    <source>
        <strain evidence="17">Tenacibaculum sp. TNO020</strain>
    </source>
</reference>
<dbReference type="InterPro" id="IPR012910">
    <property type="entry name" value="Plug_dom"/>
</dbReference>
<dbReference type="GO" id="GO:0009279">
    <property type="term" value="C:cell outer membrane"/>
    <property type="evidence" value="ECO:0007669"/>
    <property type="project" value="UniProtKB-SubCell"/>
</dbReference>
<keyword evidence="3 10" id="KW-1134">Transmembrane beta strand</keyword>
<evidence type="ECO:0000256" key="8">
    <source>
        <dbReference type="ARBA" id="ARBA00023170"/>
    </source>
</evidence>
<dbReference type="InterPro" id="IPR039426">
    <property type="entry name" value="TonB-dep_rcpt-like"/>
</dbReference>
<accession>A0A2H1YHR4</accession>
<dbReference type="EMBL" id="OENF01000012">
    <property type="protein sequence ID" value="SOS74337.1"/>
    <property type="molecule type" value="Genomic_DNA"/>
</dbReference>
<dbReference type="GO" id="GO:0044718">
    <property type="term" value="P:siderophore transmembrane transport"/>
    <property type="evidence" value="ECO:0007669"/>
    <property type="project" value="TreeGrafter"/>
</dbReference>
<feature type="domain" description="TonB-dependent receptor-like beta-barrel" evidence="14">
    <location>
        <begin position="231"/>
        <end position="689"/>
    </location>
</feature>
<dbReference type="Gene3D" id="2.40.170.20">
    <property type="entry name" value="TonB-dependent receptor, beta-barrel domain"/>
    <property type="match status" value="1"/>
</dbReference>
<dbReference type="Pfam" id="PF00593">
    <property type="entry name" value="TonB_dep_Rec_b-barrel"/>
    <property type="match status" value="1"/>
</dbReference>
<evidence type="ECO:0000313" key="16">
    <source>
        <dbReference type="EMBL" id="SOS74337.1"/>
    </source>
</evidence>
<evidence type="ECO:0000256" key="3">
    <source>
        <dbReference type="ARBA" id="ARBA00022452"/>
    </source>
</evidence>
<evidence type="ECO:0000256" key="4">
    <source>
        <dbReference type="ARBA" id="ARBA00022692"/>
    </source>
</evidence>
<keyword evidence="17" id="KW-1185">Reference proteome</keyword>
<dbReference type="Gene3D" id="2.170.130.10">
    <property type="entry name" value="TonB-dependent receptor, plug domain"/>
    <property type="match status" value="1"/>
</dbReference>
<feature type="region of interest" description="Disordered" evidence="12">
    <location>
        <begin position="275"/>
        <end position="296"/>
    </location>
</feature>
<evidence type="ECO:0000256" key="1">
    <source>
        <dbReference type="ARBA" id="ARBA00004571"/>
    </source>
</evidence>
<feature type="domain" description="TonB-dependent receptor plug" evidence="15">
    <location>
        <begin position="66"/>
        <end position="169"/>
    </location>
</feature>
<dbReference type="CDD" id="cd01347">
    <property type="entry name" value="ligand_gated_channel"/>
    <property type="match status" value="1"/>
</dbReference>
<name>A0A2H1YHR4_9FLAO</name>
<dbReference type="InterPro" id="IPR000531">
    <property type="entry name" value="Beta-barrel_TonB"/>
</dbReference>
<evidence type="ECO:0000259" key="14">
    <source>
        <dbReference type="Pfam" id="PF00593"/>
    </source>
</evidence>
<evidence type="ECO:0000256" key="9">
    <source>
        <dbReference type="ARBA" id="ARBA00023237"/>
    </source>
</evidence>
<evidence type="ECO:0000256" key="7">
    <source>
        <dbReference type="ARBA" id="ARBA00023136"/>
    </source>
</evidence>
<gene>
    <name evidence="16" type="ORF">TNO020_20013</name>
</gene>
<dbReference type="GO" id="GO:0015344">
    <property type="term" value="F:siderophore uptake transmembrane transporter activity"/>
    <property type="evidence" value="ECO:0007669"/>
    <property type="project" value="TreeGrafter"/>
</dbReference>
<dbReference type="InterPro" id="IPR036942">
    <property type="entry name" value="Beta-barrel_TonB_sf"/>
</dbReference>
<evidence type="ECO:0000256" key="5">
    <source>
        <dbReference type="ARBA" id="ARBA00022729"/>
    </source>
</evidence>
<dbReference type="InterPro" id="IPR037066">
    <property type="entry name" value="Plug_dom_sf"/>
</dbReference>
<keyword evidence="9 10" id="KW-0998">Cell outer membrane</keyword>
<evidence type="ECO:0000256" key="13">
    <source>
        <dbReference type="SAM" id="Phobius"/>
    </source>
</evidence>
<evidence type="ECO:0000256" key="12">
    <source>
        <dbReference type="SAM" id="MobiDB-lite"/>
    </source>
</evidence>
<dbReference type="PANTHER" id="PTHR30069:SF29">
    <property type="entry name" value="HEMOGLOBIN AND HEMOGLOBIN-HAPTOGLOBIN-BINDING PROTEIN 1-RELATED"/>
    <property type="match status" value="1"/>
</dbReference>
<dbReference type="PROSITE" id="PS52016">
    <property type="entry name" value="TONB_DEPENDENT_REC_3"/>
    <property type="match status" value="1"/>
</dbReference>
<evidence type="ECO:0000256" key="2">
    <source>
        <dbReference type="ARBA" id="ARBA00022448"/>
    </source>
</evidence>
<keyword evidence="7 10" id="KW-0472">Membrane</keyword>
<evidence type="ECO:0000313" key="17">
    <source>
        <dbReference type="Proteomes" id="UP000234211"/>
    </source>
</evidence>
<comment type="subcellular location">
    <subcellularLocation>
        <location evidence="1 10">Cell outer membrane</location>
        <topology evidence="1 10">Multi-pass membrane protein</topology>
    </subcellularLocation>
</comment>
<organism evidence="16 17">
    <name type="scientific">Tenacibaculum piscium</name>
    <dbReference type="NCBI Taxonomy" id="1458515"/>
    <lineage>
        <taxon>Bacteria</taxon>
        <taxon>Pseudomonadati</taxon>
        <taxon>Bacteroidota</taxon>
        <taxon>Flavobacteriia</taxon>
        <taxon>Flavobacteriales</taxon>
        <taxon>Flavobacteriaceae</taxon>
        <taxon>Tenacibaculum</taxon>
    </lineage>
</organism>
<keyword evidence="6 11" id="KW-0798">TonB box</keyword>
<proteinExistence type="inferred from homology"/>
<sequence>MFLYSIFIKIVDVFKTVNILSVFIVFIFMSITVFSQEKSAVDNGCTASYGLDEVVVTATRTERQLSSLPMPVTLISKKQLQKSGAIRLKDILEEQTGITLVSDFGGSQGVQLQGVSADYTLILIDGVPIIGRASGNIDLKRLSVNNIQQIEIVKGPSSSLYGSEAIGGVINIITSQPKREKLEGFVRYLAKGGATNELDINTNIKWKRRGFGVVSGINLNTSKGFDLSPETASKTTEGHQNFTGNLQLNYDFSDKLKTIVSSRYYTQSQDIPFSRIVNKNHQNNKNDEKTKKSENKRTDWNINTKIIHKINDSWSFDYQLYTTKYTTETIFNGENKWYRQTLVRPEIKSTNTFRKGTLILGAGANFDALKRTEFEDVKKYNTPYFFSQFDFNPIDKLNIIVGARFENSNQYESAFTPKISSSYKINDWITAKASVGYGFKAPDFRQLYFNFKNSANGYIVLGTHTLHDIHGDLPSVKPIKKELKTERSIGYNFGFQLKLASNLKLNINLFRNDIKDMIESFDTQLSASNLGLPLGTRLFSYRNINEVYTQGVELDLVYKMTQNFSFLAGYQFLNSADKTAKQQIKDGQIFFRRTPFSISEKMKISDYYGLADRSKHMANCKLFYENYQHHFSASIRAVYRGKYAPFDSNNSQGIIDDFDNFVASNTNVNVTMSKTFFNLMHAQIGINNLFNEKGIANKEKFANNDTVLRLGTTYYASLQFNF</sequence>
<dbReference type="AlphaFoldDB" id="A0A2H1YHR4"/>
<evidence type="ECO:0000256" key="6">
    <source>
        <dbReference type="ARBA" id="ARBA00023077"/>
    </source>
</evidence>
<keyword evidence="2 10" id="KW-0813">Transport</keyword>
<keyword evidence="4 10" id="KW-0812">Transmembrane</keyword>
<dbReference type="SUPFAM" id="SSF56935">
    <property type="entry name" value="Porins"/>
    <property type="match status" value="1"/>
</dbReference>